<dbReference type="Pfam" id="PF00873">
    <property type="entry name" value="ACR_tran"/>
    <property type="match status" value="1"/>
</dbReference>
<dbReference type="Gene3D" id="3.30.70.1440">
    <property type="entry name" value="Multidrug efflux transporter AcrB pore domain"/>
    <property type="match status" value="1"/>
</dbReference>
<reference evidence="3 4" key="1">
    <citation type="journal article" date="2019" name="Int. J. Syst. Evol. Microbiol.">
        <title>The Global Catalogue of Microorganisms (GCM) 10K type strain sequencing project: providing services to taxonomists for standard genome sequencing and annotation.</title>
        <authorList>
            <consortium name="The Broad Institute Genomics Platform"/>
            <consortium name="The Broad Institute Genome Sequencing Center for Infectious Disease"/>
            <person name="Wu L."/>
            <person name="Ma J."/>
        </authorList>
    </citation>
    <scope>NUCLEOTIDE SEQUENCE [LARGE SCALE GENOMIC DNA]</scope>
    <source>
        <strain evidence="3 4">JCM 9933</strain>
    </source>
</reference>
<dbReference type="Gene3D" id="3.30.70.1320">
    <property type="entry name" value="Multidrug efflux transporter AcrB pore domain like"/>
    <property type="match status" value="1"/>
</dbReference>
<name>A0ABN1G559_9PROT</name>
<protein>
    <submittedName>
        <fullName evidence="3">Efflux RND transporter permease subunit</fullName>
    </submittedName>
</protein>
<feature type="transmembrane region" description="Helical" evidence="2">
    <location>
        <begin position="428"/>
        <end position="453"/>
    </location>
</feature>
<feature type="transmembrane region" description="Helical" evidence="2">
    <location>
        <begin position="880"/>
        <end position="900"/>
    </location>
</feature>
<dbReference type="Gene3D" id="1.20.1640.10">
    <property type="entry name" value="Multidrug efflux transporter AcrB transmembrane domain"/>
    <property type="match status" value="2"/>
</dbReference>
<dbReference type="PANTHER" id="PTHR32063">
    <property type="match status" value="1"/>
</dbReference>
<dbReference type="InterPro" id="IPR001036">
    <property type="entry name" value="Acrflvin-R"/>
</dbReference>
<dbReference type="Proteomes" id="UP001501588">
    <property type="component" value="Unassembled WGS sequence"/>
</dbReference>
<dbReference type="Gene3D" id="3.30.2090.10">
    <property type="entry name" value="Multidrug efflux transporter AcrB TolC docking domain, DN and DC subdomains"/>
    <property type="match status" value="2"/>
</dbReference>
<feature type="transmembrane region" description="Helical" evidence="2">
    <location>
        <begin position="389"/>
        <end position="407"/>
    </location>
</feature>
<gene>
    <name evidence="3" type="ORF">GCM10009416_47410</name>
</gene>
<keyword evidence="2" id="KW-0812">Transmembrane</keyword>
<feature type="transmembrane region" description="Helical" evidence="2">
    <location>
        <begin position="16"/>
        <end position="35"/>
    </location>
</feature>
<keyword evidence="4" id="KW-1185">Reference proteome</keyword>
<feature type="region of interest" description="Disordered" evidence="1">
    <location>
        <begin position="1016"/>
        <end position="1045"/>
    </location>
</feature>
<dbReference type="InterPro" id="IPR027463">
    <property type="entry name" value="AcrB_DN_DC_subdom"/>
</dbReference>
<evidence type="ECO:0000313" key="4">
    <source>
        <dbReference type="Proteomes" id="UP001501588"/>
    </source>
</evidence>
<dbReference type="Gene3D" id="3.30.70.1430">
    <property type="entry name" value="Multidrug efflux transporter AcrB pore domain"/>
    <property type="match status" value="2"/>
</dbReference>
<feature type="transmembrane region" description="Helical" evidence="2">
    <location>
        <begin position="513"/>
        <end position="539"/>
    </location>
</feature>
<feature type="transmembrane region" description="Helical" evidence="2">
    <location>
        <begin position="465"/>
        <end position="492"/>
    </location>
</feature>
<dbReference type="SUPFAM" id="SSF82714">
    <property type="entry name" value="Multidrug efflux transporter AcrB TolC docking domain, DN and DC subdomains"/>
    <property type="match status" value="2"/>
</dbReference>
<keyword evidence="2" id="KW-1133">Transmembrane helix</keyword>
<feature type="transmembrane region" description="Helical" evidence="2">
    <location>
        <begin position="981"/>
        <end position="1006"/>
    </location>
</feature>
<dbReference type="SUPFAM" id="SSF82866">
    <property type="entry name" value="Multidrug efflux transporter AcrB transmembrane domain"/>
    <property type="match status" value="2"/>
</dbReference>
<dbReference type="PANTHER" id="PTHR32063:SF64">
    <property type="entry name" value="ACRB_ACRD_ACRF FAMILY PROTEIN"/>
    <property type="match status" value="1"/>
</dbReference>
<dbReference type="RefSeq" id="WP_343897917.1">
    <property type="nucleotide sequence ID" value="NZ_BAAAFZ010000094.1"/>
</dbReference>
<dbReference type="EMBL" id="BAAAFZ010000094">
    <property type="protein sequence ID" value="GAA0604314.1"/>
    <property type="molecule type" value="Genomic_DNA"/>
</dbReference>
<organism evidence="3 4">
    <name type="scientific">Craurococcus roseus</name>
    <dbReference type="NCBI Taxonomy" id="77585"/>
    <lineage>
        <taxon>Bacteria</taxon>
        <taxon>Pseudomonadati</taxon>
        <taxon>Pseudomonadota</taxon>
        <taxon>Alphaproteobacteria</taxon>
        <taxon>Acetobacterales</taxon>
        <taxon>Acetobacteraceae</taxon>
        <taxon>Craurococcus</taxon>
    </lineage>
</organism>
<feature type="transmembrane region" description="Helical" evidence="2">
    <location>
        <begin position="956"/>
        <end position="975"/>
    </location>
</feature>
<evidence type="ECO:0000256" key="1">
    <source>
        <dbReference type="SAM" id="MobiDB-lite"/>
    </source>
</evidence>
<feature type="transmembrane region" description="Helical" evidence="2">
    <location>
        <begin position="363"/>
        <end position="383"/>
    </location>
</feature>
<comment type="caution">
    <text evidence="3">The sequence shown here is derived from an EMBL/GenBank/DDBJ whole genome shotgun (WGS) entry which is preliminary data.</text>
</comment>
<keyword evidence="2" id="KW-0472">Membrane</keyword>
<feature type="transmembrane region" description="Helical" evidence="2">
    <location>
        <begin position="906"/>
        <end position="928"/>
    </location>
</feature>
<accession>A0ABN1G559</accession>
<proteinExistence type="predicted"/>
<dbReference type="SUPFAM" id="SSF82693">
    <property type="entry name" value="Multidrug efflux transporter AcrB pore domain, PN1, PN2, PC1 and PC2 subdomains"/>
    <property type="match status" value="2"/>
</dbReference>
<evidence type="ECO:0000313" key="3">
    <source>
        <dbReference type="EMBL" id="GAA0604314.1"/>
    </source>
</evidence>
<evidence type="ECO:0000256" key="2">
    <source>
        <dbReference type="SAM" id="Phobius"/>
    </source>
</evidence>
<dbReference type="PRINTS" id="PR00702">
    <property type="entry name" value="ACRIFLAVINRP"/>
</dbReference>
<sequence length="1045" mass="112932">MRRSNLSEWAIGHRSLVAYFMLVLMAAGAASYLRLGRSEDPDFTIKTMVVGATWPGATVGDTLQQVTDRLERKLQETPDLDYLKSYTTAGQATVFVYLKDRTPAARVPDIWYQVRKKVGDIRHTLPPGVQGPFFNDEFGDTYGIVYGFTADGFTRQELRDHVDEVRKRLLQLPDISKIDVLGAQDERVHVEFSTERLAGLGIDRAALVAALQAQNAVAPAGVVQTGDEKILVRVSGDFRSQQDVLAVNFVANGRMIRLGDIARVARGPADPPQPMFRVHGEDAIGLAVAMRTGGDVLALGRNVEHAMAEIVADLPVGVEAHLVADQPVTVEHAVDEFLEALWEAVAIVLAVSLVSLGLRAGAVVAVTIPLVLAIVFVAMEVWGIDLQRISLGALIIALGLLVDDAMITVESMVTRLEHGDDKEHAATFAYTSTAFPMLTGTLVTVAGFVPIGFARSMAGEYTFSIFAVVAIALLTSWVVAVVFAPLLGVWILGKPKEAHPGEPGPVMRAFRGLLVLAMRARWVTVLLTLALFGASLWGMRLVPQQFFPSSDRPELLVDLQLPENASIYATRDASARLDRLLKGDGDVDHWSTYVGQGAVRFYLPLNLQLSNDFFAQAVVVTKGLEQRERVKARLERALENDFPGATGRVYPLELGPPVGWPLQYRVSGPEPGQVREIAFRVAQAVGAGAAVRNVNYNWMEPARTMRIQVDQDRARLVGLSSQDLAQALNTVVSGVTATQVRDGIYLVDVLVRASAEQRVSLETIRTLQVPLPNGRTVPLSQFASIEYGQEYPLVWRRDRRPTVTVQADVAPGTLPATVAQSLAPEIAALNAGLPSGYHVEVGGTVEESAKAEGSVMAVLPMAALLTLTVLMVQMQSFSRLFLVVSVVPLGLIGVVAALLLSGKPLGFVALLGVLALSGMIARNSVILVDQVETEKAHGRHPWDAVVEATAHRFRPILLTAAAAILGMVPIAPTVFWGPMAYAIMGGLAVATLLTLVFLPALYVAWFRIRPQPDAGREQAQPRALSEATRVEFGTRPSVGARAIPP</sequence>